<dbReference type="HOGENOM" id="CLU_148655_1_1_10"/>
<gene>
    <name evidence="1" type="ORF">HMPREF9151_01593</name>
</gene>
<evidence type="ECO:0000313" key="1">
    <source>
        <dbReference type="EMBL" id="EKX99647.1"/>
    </source>
</evidence>
<reference evidence="1 2" key="1">
    <citation type="submission" date="2012-05" db="EMBL/GenBank/DDBJ databases">
        <authorList>
            <person name="Weinstock G."/>
            <person name="Sodergren E."/>
            <person name="Lobos E.A."/>
            <person name="Fulton L."/>
            <person name="Fulton R."/>
            <person name="Courtney L."/>
            <person name="Fronick C."/>
            <person name="O'Laughlin M."/>
            <person name="Godfrey J."/>
            <person name="Wilson R.M."/>
            <person name="Miner T."/>
            <person name="Farmer C."/>
            <person name="Delehaunty K."/>
            <person name="Cordes M."/>
            <person name="Minx P."/>
            <person name="Tomlinson C."/>
            <person name="Chen J."/>
            <person name="Wollam A."/>
            <person name="Pepin K.H."/>
            <person name="Bhonagiri V."/>
            <person name="Zhang X."/>
            <person name="Suruliraj S."/>
            <person name="Warren W."/>
            <person name="Mitreva M."/>
            <person name="Mardis E.R."/>
            <person name="Wilson R.K."/>
        </authorList>
    </citation>
    <scope>NUCLEOTIDE SEQUENCE [LARGE SCALE GENOMIC DNA]</scope>
    <source>
        <strain evidence="1 2">F0055</strain>
    </source>
</reference>
<dbReference type="Proteomes" id="UP000010433">
    <property type="component" value="Unassembled WGS sequence"/>
</dbReference>
<dbReference type="Pfam" id="PF04977">
    <property type="entry name" value="DivIC"/>
    <property type="match status" value="1"/>
</dbReference>
<dbReference type="AlphaFoldDB" id="L1N8E1"/>
<dbReference type="RefSeq" id="WP_009162899.1">
    <property type="nucleotide sequence ID" value="NZ_KB291003.1"/>
</dbReference>
<evidence type="ECO:0000313" key="2">
    <source>
        <dbReference type="Proteomes" id="UP000010433"/>
    </source>
</evidence>
<accession>L1N8E1</accession>
<organism evidence="1 2">
    <name type="scientific">Hoylesella saccharolytica F0055</name>
    <dbReference type="NCBI Taxonomy" id="1127699"/>
    <lineage>
        <taxon>Bacteria</taxon>
        <taxon>Pseudomonadati</taxon>
        <taxon>Bacteroidota</taxon>
        <taxon>Bacteroidia</taxon>
        <taxon>Bacteroidales</taxon>
        <taxon>Prevotellaceae</taxon>
        <taxon>Hoylesella</taxon>
    </lineage>
</organism>
<keyword evidence="2" id="KW-1185">Reference proteome</keyword>
<dbReference type="PATRIC" id="fig|1127699.3.peg.1471"/>
<dbReference type="EMBL" id="AMEP01000098">
    <property type="protein sequence ID" value="EKX99647.1"/>
    <property type="molecule type" value="Genomic_DNA"/>
</dbReference>
<comment type="caution">
    <text evidence="1">The sequence shown here is derived from an EMBL/GenBank/DDBJ whole genome shotgun (WGS) entry which is preliminary data.</text>
</comment>
<dbReference type="STRING" id="1127699.HMPREF9151_01593"/>
<dbReference type="OrthoDB" id="1467719at2"/>
<sequence length="111" mass="13378">MDKFNRFITFLGNNKYRIVICVGVLIVTVIDDNSFIQRVRYELKINDLERQIKMYKSRHEADSKLLRELRNDPKTIERIARERYFMKSADEDIYVLSDDKKNLKESNEKTK</sequence>
<dbReference type="InterPro" id="IPR007060">
    <property type="entry name" value="FtsL/DivIC"/>
</dbReference>
<protein>
    <submittedName>
        <fullName evidence="1">Septum formation initiator</fullName>
    </submittedName>
</protein>
<proteinExistence type="predicted"/>
<name>L1N8E1_9BACT</name>